<feature type="region of interest" description="Disordered" evidence="1">
    <location>
        <begin position="20"/>
        <end position="49"/>
    </location>
</feature>
<protein>
    <submittedName>
        <fullName evidence="2">Uncharacterized protein</fullName>
    </submittedName>
</protein>
<reference evidence="2" key="1">
    <citation type="submission" date="2015-05" db="UniProtKB">
        <authorList>
            <consortium name="EnsemblMetazoa"/>
        </authorList>
    </citation>
    <scope>IDENTIFICATION</scope>
</reference>
<organism evidence="2 3">
    <name type="scientific">Rhodnius prolixus</name>
    <name type="common">Triatomid bug</name>
    <dbReference type="NCBI Taxonomy" id="13249"/>
    <lineage>
        <taxon>Eukaryota</taxon>
        <taxon>Metazoa</taxon>
        <taxon>Ecdysozoa</taxon>
        <taxon>Arthropoda</taxon>
        <taxon>Hexapoda</taxon>
        <taxon>Insecta</taxon>
        <taxon>Pterygota</taxon>
        <taxon>Neoptera</taxon>
        <taxon>Paraneoptera</taxon>
        <taxon>Hemiptera</taxon>
        <taxon>Heteroptera</taxon>
        <taxon>Panheteroptera</taxon>
        <taxon>Cimicomorpha</taxon>
        <taxon>Reduviidae</taxon>
        <taxon>Triatominae</taxon>
        <taxon>Rhodnius</taxon>
    </lineage>
</organism>
<evidence type="ECO:0000256" key="1">
    <source>
        <dbReference type="SAM" id="MobiDB-lite"/>
    </source>
</evidence>
<accession>T1HLM0</accession>
<keyword evidence="3" id="KW-1185">Reference proteome</keyword>
<dbReference type="AlphaFoldDB" id="T1HLM0"/>
<evidence type="ECO:0000313" key="3">
    <source>
        <dbReference type="Proteomes" id="UP000015103"/>
    </source>
</evidence>
<dbReference type="EnsemblMetazoa" id="RPRC004944-RA">
    <property type="protein sequence ID" value="RPRC004944-PA"/>
    <property type="gene ID" value="RPRC004944"/>
</dbReference>
<sequence length="299" mass="34597">MPQSEQRFDEGRNLARNLITTRATQRQSAVTMSPTSGTPISRSQRRMSEARTISISTRIIQRNSEERNILTTDTLHSQSQRSKSEERRRNLVSSRRSGFKRSLFRKFALEVPTSFTDMSSIERKDGNSLKYSMNLRNDIYLNSRTLRNNRRTFSRLSNVQSIDNSRRMLPVETASIRSIRPQEGNIAVRMTVKDSLNKFSPEEEPPFRPETMYRDIKRRQSTFNVKFNSKISNNKPMNHLLNNYSIFNQLLANVNVLGVSLFGGLEFMSKLLKPQISNKFMEDYIVVENADNGIFGTIH</sequence>
<name>T1HLM0_RHOPR</name>
<feature type="region of interest" description="Disordered" evidence="1">
    <location>
        <begin position="64"/>
        <end position="95"/>
    </location>
</feature>
<dbReference type="Proteomes" id="UP000015103">
    <property type="component" value="Unassembled WGS sequence"/>
</dbReference>
<dbReference type="EMBL" id="ACPB03036506">
    <property type="status" value="NOT_ANNOTATED_CDS"/>
    <property type="molecule type" value="Genomic_DNA"/>
</dbReference>
<evidence type="ECO:0000313" key="2">
    <source>
        <dbReference type="EnsemblMetazoa" id="RPRC004944-PA"/>
    </source>
</evidence>
<proteinExistence type="predicted"/>
<feature type="compositionally biased region" description="Polar residues" evidence="1">
    <location>
        <begin position="20"/>
        <end position="42"/>
    </location>
</feature>
<dbReference type="HOGENOM" id="CLU_932474_0_0_1"/>
<dbReference type="VEuPathDB" id="VectorBase:RPRC004944"/>
<dbReference type="InParanoid" id="T1HLM0"/>